<dbReference type="AlphaFoldDB" id="A0A0F4GSC8"/>
<organism evidence="1 2">
    <name type="scientific">Zymoseptoria brevis</name>
    <dbReference type="NCBI Taxonomy" id="1047168"/>
    <lineage>
        <taxon>Eukaryota</taxon>
        <taxon>Fungi</taxon>
        <taxon>Dikarya</taxon>
        <taxon>Ascomycota</taxon>
        <taxon>Pezizomycotina</taxon>
        <taxon>Dothideomycetes</taxon>
        <taxon>Dothideomycetidae</taxon>
        <taxon>Mycosphaerellales</taxon>
        <taxon>Mycosphaerellaceae</taxon>
        <taxon>Zymoseptoria</taxon>
    </lineage>
</organism>
<keyword evidence="2" id="KW-1185">Reference proteome</keyword>
<sequence length="199" mass="22789">MANVSTNINNLDSFQAGKTGAYNPGDLRIWYDNRTFKGFNDQLSRFQSYYLSGLSYLNRPALFFPRDLVPGNLRIIWYTHAGAQGERDWPLHEYLAVKEMFDYLSNEGFRPMVLGYSEENPFPMLGGVEPPKPKKRKEPRVAKTWSNHVAGHSEALGETPHDRVMRIIEEDEAREARLRELQVQEWGEEKVGRGGAGLV</sequence>
<comment type="caution">
    <text evidence="1">The sequence shown here is derived from an EMBL/GenBank/DDBJ whole genome shotgun (WGS) entry which is preliminary data.</text>
</comment>
<evidence type="ECO:0000313" key="2">
    <source>
        <dbReference type="Proteomes" id="UP000033647"/>
    </source>
</evidence>
<name>A0A0F4GSC8_9PEZI</name>
<evidence type="ECO:0000313" key="1">
    <source>
        <dbReference type="EMBL" id="KJY00139.1"/>
    </source>
</evidence>
<accession>A0A0F4GSC8</accession>
<gene>
    <name evidence="1" type="ORF">TI39_contig341g00017</name>
</gene>
<proteinExistence type="predicted"/>
<reference evidence="1 2" key="1">
    <citation type="submission" date="2015-03" db="EMBL/GenBank/DDBJ databases">
        <title>RNA-seq based gene annotation and comparative genomics of four Zymoseptoria species reveal species-specific pathogenicity related genes and transposable element activity.</title>
        <authorList>
            <person name="Grandaubert J."/>
            <person name="Bhattacharyya A."/>
            <person name="Stukenbrock E.H."/>
        </authorList>
    </citation>
    <scope>NUCLEOTIDE SEQUENCE [LARGE SCALE GENOMIC DNA]</scope>
    <source>
        <strain evidence="1 2">Zb18110</strain>
    </source>
</reference>
<protein>
    <submittedName>
        <fullName evidence="1">Uncharacterized protein</fullName>
    </submittedName>
</protein>
<dbReference type="Proteomes" id="UP000033647">
    <property type="component" value="Unassembled WGS sequence"/>
</dbReference>
<dbReference type="OrthoDB" id="3589080at2759"/>
<dbReference type="EMBL" id="LAFY01000333">
    <property type="protein sequence ID" value="KJY00139.1"/>
    <property type="molecule type" value="Genomic_DNA"/>
</dbReference>